<keyword evidence="2" id="KW-1185">Reference proteome</keyword>
<proteinExistence type="predicted"/>
<gene>
    <name evidence="1" type="ORF">SAMN04488138_12925</name>
</gene>
<dbReference type="RefSeq" id="WP_156444339.1">
    <property type="nucleotide sequence ID" value="NZ_FORY01000029.1"/>
</dbReference>
<dbReference type="EMBL" id="FORY01000029">
    <property type="protein sequence ID" value="SFK09726.1"/>
    <property type="molecule type" value="Genomic_DNA"/>
</dbReference>
<dbReference type="AlphaFoldDB" id="A0A1I3WTD1"/>
<accession>A0A1I3WTD1</accession>
<evidence type="ECO:0000313" key="2">
    <source>
        <dbReference type="Proteomes" id="UP000183299"/>
    </source>
</evidence>
<organism evidence="1 2">
    <name type="scientific">Celeribacter halophilus</name>
    <dbReference type="NCBI Taxonomy" id="576117"/>
    <lineage>
        <taxon>Bacteria</taxon>
        <taxon>Pseudomonadati</taxon>
        <taxon>Pseudomonadota</taxon>
        <taxon>Alphaproteobacteria</taxon>
        <taxon>Rhodobacterales</taxon>
        <taxon>Roseobacteraceae</taxon>
        <taxon>Celeribacter</taxon>
    </lineage>
</organism>
<evidence type="ECO:0000313" key="1">
    <source>
        <dbReference type="EMBL" id="SFK09726.1"/>
    </source>
</evidence>
<name>A0A1I3WTD1_9RHOB</name>
<dbReference type="Proteomes" id="UP000183299">
    <property type="component" value="Unassembled WGS sequence"/>
</dbReference>
<sequence>MDLYADEALKHDGRCNIHVNVLYRVDEKESGAELSGHDARCEQGRVP</sequence>
<dbReference type="GeneID" id="98667189"/>
<reference evidence="1 2" key="1">
    <citation type="submission" date="2016-10" db="EMBL/GenBank/DDBJ databases">
        <authorList>
            <person name="de Groot N.N."/>
        </authorList>
    </citation>
    <scope>NUCLEOTIDE SEQUENCE [LARGE SCALE GENOMIC DNA]</scope>
    <source>
        <strain evidence="1 2">CGMCC 1.8891</strain>
    </source>
</reference>
<protein>
    <submittedName>
        <fullName evidence="1">Uncharacterized protein</fullName>
    </submittedName>
</protein>